<evidence type="ECO:0000313" key="2">
    <source>
        <dbReference type="Proteomes" id="UP000276133"/>
    </source>
</evidence>
<name>A0A3M7QF25_BRAPC</name>
<keyword evidence="2" id="KW-1185">Reference proteome</keyword>
<dbReference type="Proteomes" id="UP000276133">
    <property type="component" value="Unassembled WGS sequence"/>
</dbReference>
<proteinExistence type="predicted"/>
<dbReference type="AlphaFoldDB" id="A0A3M7QF25"/>
<accession>A0A3M7QF25</accession>
<dbReference type="EMBL" id="REGN01006353">
    <property type="protein sequence ID" value="RNA09879.1"/>
    <property type="molecule type" value="Genomic_DNA"/>
</dbReference>
<protein>
    <submittedName>
        <fullName evidence="1">Uncharacterized protein</fullName>
    </submittedName>
</protein>
<reference evidence="1 2" key="1">
    <citation type="journal article" date="2018" name="Sci. Rep.">
        <title>Genomic signatures of local adaptation to the degree of environmental predictability in rotifers.</title>
        <authorList>
            <person name="Franch-Gras L."/>
            <person name="Hahn C."/>
            <person name="Garcia-Roger E.M."/>
            <person name="Carmona M.J."/>
            <person name="Serra M."/>
            <person name="Gomez A."/>
        </authorList>
    </citation>
    <scope>NUCLEOTIDE SEQUENCE [LARGE SCALE GENOMIC DNA]</scope>
    <source>
        <strain evidence="1">HYR1</strain>
    </source>
</reference>
<comment type="caution">
    <text evidence="1">The sequence shown here is derived from an EMBL/GenBank/DDBJ whole genome shotgun (WGS) entry which is preliminary data.</text>
</comment>
<gene>
    <name evidence="1" type="ORF">BpHYR1_052670</name>
</gene>
<evidence type="ECO:0000313" key="1">
    <source>
        <dbReference type="EMBL" id="RNA09879.1"/>
    </source>
</evidence>
<sequence length="79" mass="9047">MSVVYFEIEQRPVHDLYHVDIVCVSNSWIIYKQINAGAKSLHNLREFTLMVSVSLMRAGKDITQAPKLVSDLIKNMVKI</sequence>
<organism evidence="1 2">
    <name type="scientific">Brachionus plicatilis</name>
    <name type="common">Marine rotifer</name>
    <name type="synonym">Brachionus muelleri</name>
    <dbReference type="NCBI Taxonomy" id="10195"/>
    <lineage>
        <taxon>Eukaryota</taxon>
        <taxon>Metazoa</taxon>
        <taxon>Spiralia</taxon>
        <taxon>Gnathifera</taxon>
        <taxon>Rotifera</taxon>
        <taxon>Eurotatoria</taxon>
        <taxon>Monogononta</taxon>
        <taxon>Pseudotrocha</taxon>
        <taxon>Ploima</taxon>
        <taxon>Brachionidae</taxon>
        <taxon>Brachionus</taxon>
    </lineage>
</organism>